<feature type="transmembrane region" description="Helical" evidence="5">
    <location>
        <begin position="161"/>
        <end position="186"/>
    </location>
</feature>
<dbReference type="InterPro" id="IPR011701">
    <property type="entry name" value="MFS"/>
</dbReference>
<evidence type="ECO:0000256" key="1">
    <source>
        <dbReference type="ARBA" id="ARBA00004141"/>
    </source>
</evidence>
<feature type="transmembrane region" description="Helical" evidence="5">
    <location>
        <begin position="198"/>
        <end position="217"/>
    </location>
</feature>
<comment type="subcellular location">
    <subcellularLocation>
        <location evidence="1">Membrane</location>
        <topology evidence="1">Multi-pass membrane protein</topology>
    </subcellularLocation>
</comment>
<evidence type="ECO:0000256" key="4">
    <source>
        <dbReference type="ARBA" id="ARBA00023136"/>
    </source>
</evidence>
<protein>
    <submittedName>
        <fullName evidence="7">Uncharacterized transporter C1529.01</fullName>
    </submittedName>
</protein>
<organism evidence="7 8">
    <name type="scientific">Aspergillus awamori</name>
    <name type="common">Black koji mold</name>
    <dbReference type="NCBI Taxonomy" id="105351"/>
    <lineage>
        <taxon>Eukaryota</taxon>
        <taxon>Fungi</taxon>
        <taxon>Dikarya</taxon>
        <taxon>Ascomycota</taxon>
        <taxon>Pezizomycotina</taxon>
        <taxon>Eurotiomycetes</taxon>
        <taxon>Eurotiomycetidae</taxon>
        <taxon>Eurotiales</taxon>
        <taxon>Aspergillaceae</taxon>
        <taxon>Aspergillus</taxon>
    </lineage>
</organism>
<dbReference type="InterPro" id="IPR020846">
    <property type="entry name" value="MFS_dom"/>
</dbReference>
<feature type="transmembrane region" description="Helical" evidence="5">
    <location>
        <begin position="317"/>
        <end position="337"/>
    </location>
</feature>
<sequence length="607" mass="66125">MVHTPLAVQKFVPGAPVPIGFPPPRQATVPGFCPKLTTSFSSVFGVKKTMSINGLAATKSHLSNNGSLVVVPGVTQSIKSDLERCQQPSNMFDRKFLNSSSTLVVPNGRQSSRHEHRPPLNSTITLIQATTHDSDRTLPHGNIPEEVHEDQYNQFSPTRKIIVVIILSYSAILGPISSTAILASVPEIARTFKTDADIITASNALYLASMGIAALLWGPLSQISGRRPILIASSILFFLFTVATALAPNLEAYFIFRICAAFQGTAFLVLGSATVGDIYEPMSRALPLGWVLSGSVTGPALGPVLGGIMATFRPWRYIFWLLAALNGFAAVLFMIFFPETISHKSNTHFRGKSLPQQTKQLWNHISPLRIARLVFSYPNIFLTSLTAGALVWNQYALLTPIRYVLNPRFHLESPIEAGLFYLGPGGGYIAGTFFGGRWADLVARKYTRIRNGRRIPEDRLRSCVSFILIAIPACILVYGWTVDKEVGGIPVPVVAMFLQGVATMFCFPSLNTYGLDVMQESGRSEEVVAANFVCRYMFAALGTGVVLPALKAMGVGWFSTISALFLIAVGGGLYLTAEYGPRWREAVDAKLQAKGEEKGREHASEHV</sequence>
<dbReference type="AlphaFoldDB" id="A0A401KGH9"/>
<feature type="transmembrane region" description="Helical" evidence="5">
    <location>
        <begin position="288"/>
        <end position="311"/>
    </location>
</feature>
<feature type="domain" description="Major facilitator superfamily (MFS) profile" evidence="6">
    <location>
        <begin position="163"/>
        <end position="580"/>
    </location>
</feature>
<dbReference type="PROSITE" id="PS50850">
    <property type="entry name" value="MFS"/>
    <property type="match status" value="1"/>
</dbReference>
<keyword evidence="3 5" id="KW-1133">Transmembrane helix</keyword>
<feature type="transmembrane region" description="Helical" evidence="5">
    <location>
        <begin position="379"/>
        <end position="398"/>
    </location>
</feature>
<dbReference type="GO" id="GO:0022857">
    <property type="term" value="F:transmembrane transporter activity"/>
    <property type="evidence" value="ECO:0007669"/>
    <property type="project" value="InterPro"/>
</dbReference>
<gene>
    <name evidence="7" type="ORF">AAWM_01303</name>
</gene>
<dbReference type="Pfam" id="PF07690">
    <property type="entry name" value="MFS_1"/>
    <property type="match status" value="1"/>
</dbReference>
<dbReference type="PANTHER" id="PTHR23502:SF64">
    <property type="entry name" value="TRANSPORTER, PUTATIVE (AFU_ORTHOLOGUE AFUA_3G11760)-RELATED"/>
    <property type="match status" value="1"/>
</dbReference>
<evidence type="ECO:0000313" key="8">
    <source>
        <dbReference type="Proteomes" id="UP000286921"/>
    </source>
</evidence>
<reference evidence="7 8" key="1">
    <citation type="submission" date="2016-09" db="EMBL/GenBank/DDBJ databases">
        <title>Aspergillus awamori IFM 58123T.</title>
        <authorList>
            <person name="Kusuya Y."/>
            <person name="Shimizu M."/>
            <person name="Takahashi H."/>
            <person name="Yaguchi T."/>
        </authorList>
    </citation>
    <scope>NUCLEOTIDE SEQUENCE [LARGE SCALE GENOMIC DNA]</scope>
    <source>
        <strain evidence="7 8">IFM 58123</strain>
    </source>
</reference>
<dbReference type="Proteomes" id="UP000286921">
    <property type="component" value="Unassembled WGS sequence"/>
</dbReference>
<evidence type="ECO:0000313" key="7">
    <source>
        <dbReference type="EMBL" id="GCB18418.1"/>
    </source>
</evidence>
<feature type="transmembrane region" description="Helical" evidence="5">
    <location>
        <begin position="460"/>
        <end position="481"/>
    </location>
</feature>
<dbReference type="GO" id="GO:0005886">
    <property type="term" value="C:plasma membrane"/>
    <property type="evidence" value="ECO:0007669"/>
    <property type="project" value="TreeGrafter"/>
</dbReference>
<dbReference type="PANTHER" id="PTHR23502">
    <property type="entry name" value="MAJOR FACILITATOR SUPERFAMILY"/>
    <property type="match status" value="1"/>
</dbReference>
<proteinExistence type="predicted"/>
<feature type="transmembrane region" description="Helical" evidence="5">
    <location>
        <begin position="418"/>
        <end position="439"/>
    </location>
</feature>
<keyword evidence="2 5" id="KW-0812">Transmembrane</keyword>
<feature type="transmembrane region" description="Helical" evidence="5">
    <location>
        <begin position="527"/>
        <end position="550"/>
    </location>
</feature>
<evidence type="ECO:0000256" key="2">
    <source>
        <dbReference type="ARBA" id="ARBA00022692"/>
    </source>
</evidence>
<accession>A0A401KGH9</accession>
<dbReference type="InterPro" id="IPR036259">
    <property type="entry name" value="MFS_trans_sf"/>
</dbReference>
<dbReference type="Gene3D" id="1.20.1250.20">
    <property type="entry name" value="MFS general substrate transporter like domains"/>
    <property type="match status" value="1"/>
</dbReference>
<keyword evidence="4 5" id="KW-0472">Membrane</keyword>
<evidence type="ECO:0000256" key="3">
    <source>
        <dbReference type="ARBA" id="ARBA00022989"/>
    </source>
</evidence>
<name>A0A401KGH9_ASPAW</name>
<keyword evidence="8" id="KW-1185">Reference proteome</keyword>
<dbReference type="STRING" id="105351.A0A401KGH9"/>
<feature type="transmembrane region" description="Helical" evidence="5">
    <location>
        <begin position="229"/>
        <end position="248"/>
    </location>
</feature>
<feature type="transmembrane region" description="Helical" evidence="5">
    <location>
        <begin position="556"/>
        <end position="575"/>
    </location>
</feature>
<feature type="transmembrane region" description="Helical" evidence="5">
    <location>
        <begin position="254"/>
        <end position="276"/>
    </location>
</feature>
<evidence type="ECO:0000256" key="5">
    <source>
        <dbReference type="SAM" id="Phobius"/>
    </source>
</evidence>
<feature type="transmembrane region" description="Helical" evidence="5">
    <location>
        <begin position="493"/>
        <end position="515"/>
    </location>
</feature>
<dbReference type="EMBL" id="BDHI01000001">
    <property type="protein sequence ID" value="GCB18418.1"/>
    <property type="molecule type" value="Genomic_DNA"/>
</dbReference>
<dbReference type="SUPFAM" id="SSF103473">
    <property type="entry name" value="MFS general substrate transporter"/>
    <property type="match status" value="1"/>
</dbReference>
<comment type="caution">
    <text evidence="7">The sequence shown here is derived from an EMBL/GenBank/DDBJ whole genome shotgun (WGS) entry which is preliminary data.</text>
</comment>
<evidence type="ECO:0000259" key="6">
    <source>
        <dbReference type="PROSITE" id="PS50850"/>
    </source>
</evidence>